<evidence type="ECO:0000259" key="9">
    <source>
        <dbReference type="SMART" id="SM01007"/>
    </source>
</evidence>
<sequence length="278" mass="30380">MTPPTGDQESAIAGASQSRQQLHPNGNDALSDSTADALVLSSDPDHPANHICELCRKFYGHGWVTGTGGGVSIKHGDKIYIAPSGQQKELMQPTDMFVLDYGTGQYLRRPQGFKPSACTPLFLASFTLRGAGCCIHTHSQWAVLITLLCEQFPLSLSEDSSSDRSVFSINKIEQIKGISRGGAGSQEIAEGGRKLGNLGFFDTMKIPIIENTAHEEDLKDSLEAAIKEWPETCAVLVRRHGVYVWGRDVAQAKTQCESLDYLFQLAVEMRRLGLPWIS</sequence>
<feature type="binding site" evidence="7">
    <location>
        <position position="240"/>
    </location>
    <ligand>
        <name>Zn(2+)</name>
        <dbReference type="ChEBI" id="CHEBI:29105"/>
    </ligand>
</feature>
<proteinExistence type="inferred from homology"/>
<reference evidence="10" key="1">
    <citation type="journal article" date="2020" name="Stud. Mycol.">
        <title>101 Dothideomycetes genomes: a test case for predicting lifestyles and emergence of pathogens.</title>
        <authorList>
            <person name="Haridas S."/>
            <person name="Albert R."/>
            <person name="Binder M."/>
            <person name="Bloem J."/>
            <person name="Labutti K."/>
            <person name="Salamov A."/>
            <person name="Andreopoulos B."/>
            <person name="Baker S."/>
            <person name="Barry K."/>
            <person name="Bills G."/>
            <person name="Bluhm B."/>
            <person name="Cannon C."/>
            <person name="Castanera R."/>
            <person name="Culley D."/>
            <person name="Daum C."/>
            <person name="Ezra D."/>
            <person name="Gonzalez J."/>
            <person name="Henrissat B."/>
            <person name="Kuo A."/>
            <person name="Liang C."/>
            <person name="Lipzen A."/>
            <person name="Lutzoni F."/>
            <person name="Magnuson J."/>
            <person name="Mondo S."/>
            <person name="Nolan M."/>
            <person name="Ohm R."/>
            <person name="Pangilinan J."/>
            <person name="Park H.-J."/>
            <person name="Ramirez L."/>
            <person name="Alfaro M."/>
            <person name="Sun H."/>
            <person name="Tritt A."/>
            <person name="Yoshinaga Y."/>
            <person name="Zwiers L.-H."/>
            <person name="Turgeon B."/>
            <person name="Goodwin S."/>
            <person name="Spatafora J."/>
            <person name="Crous P."/>
            <person name="Grigoriev I."/>
        </authorList>
    </citation>
    <scope>NUCLEOTIDE SEQUENCE</scope>
    <source>
        <strain evidence="10">CBS 116435</strain>
    </source>
</reference>
<keyword evidence="2 7" id="KW-0028">Amino-acid biosynthesis</keyword>
<evidence type="ECO:0000256" key="7">
    <source>
        <dbReference type="HAMAP-Rule" id="MF_03116"/>
    </source>
</evidence>
<comment type="cofactor">
    <cofactor evidence="7">
        <name>Zn(2+)</name>
        <dbReference type="ChEBI" id="CHEBI:29105"/>
    </cofactor>
    <text evidence="7">Binds 1 zinc ion per subunit.</text>
</comment>
<dbReference type="Proteomes" id="UP000799441">
    <property type="component" value="Unassembled WGS sequence"/>
</dbReference>
<comment type="pathway">
    <text evidence="7">Amino-acid biosynthesis; L-methionine biosynthesis via salvage pathway; L-methionine from S-methyl-5-thio-alpha-D-ribose 1-phosphate: step 2/6.</text>
</comment>
<name>A0A9P4Q1M3_9PEZI</name>
<dbReference type="Gene3D" id="3.40.225.10">
    <property type="entry name" value="Class II aldolase/adducin N-terminal domain"/>
    <property type="match status" value="1"/>
</dbReference>
<gene>
    <name evidence="7" type="primary">MDE1</name>
    <name evidence="10" type="ORF">K431DRAFT_289175</name>
</gene>
<dbReference type="GO" id="GO:0046570">
    <property type="term" value="F:methylthioribulose 1-phosphate dehydratase activity"/>
    <property type="evidence" value="ECO:0007669"/>
    <property type="project" value="UniProtKB-UniRule"/>
</dbReference>
<dbReference type="HAMAP" id="MF_03116">
    <property type="entry name" value="Salvage_MtnB_euk"/>
    <property type="match status" value="1"/>
</dbReference>
<accession>A0A9P4Q1M3</accession>
<comment type="function">
    <text evidence="7">Catalyzes the dehydration of methylthioribulose-1-phosphate (MTRu-1-P) into 2,3-diketo-5-methylthiopentyl-1-phosphate (DK-MTP-1-P).</text>
</comment>
<protein>
    <recommendedName>
        <fullName evidence="7">Methylthioribulose-1-phosphate dehydratase</fullName>
        <shortName evidence="7">MTRu-1-P dehydratase</shortName>
        <ecNumber evidence="7">4.2.1.109</ecNumber>
    </recommendedName>
</protein>
<keyword evidence="1 7" id="KW-0963">Cytoplasm</keyword>
<feature type="region of interest" description="Disordered" evidence="8">
    <location>
        <begin position="1"/>
        <end position="32"/>
    </location>
</feature>
<comment type="subcellular location">
    <subcellularLocation>
        <location evidence="7">Cytoplasm</location>
    </subcellularLocation>
</comment>
<dbReference type="SMART" id="SM01007">
    <property type="entry name" value="Aldolase_II"/>
    <property type="match status" value="1"/>
</dbReference>
<feature type="active site" description="Proton donor/acceptor" evidence="7">
    <location>
        <position position="173"/>
    </location>
</feature>
<evidence type="ECO:0000256" key="3">
    <source>
        <dbReference type="ARBA" id="ARBA00022723"/>
    </source>
</evidence>
<evidence type="ECO:0000256" key="4">
    <source>
        <dbReference type="ARBA" id="ARBA00022833"/>
    </source>
</evidence>
<dbReference type="NCBIfam" id="TIGR03328">
    <property type="entry name" value="salvage_mtnB"/>
    <property type="match status" value="1"/>
</dbReference>
<dbReference type="InterPro" id="IPR017714">
    <property type="entry name" value="MethylthioRu-1-P_deHdtase_MtnB"/>
</dbReference>
<dbReference type="GO" id="GO:0019509">
    <property type="term" value="P:L-methionine salvage from methylthioadenosine"/>
    <property type="evidence" value="ECO:0007669"/>
    <property type="project" value="UniProtKB-UniRule"/>
</dbReference>
<feature type="domain" description="Class II aldolase/adducin N-terminal" evidence="9">
    <location>
        <begin position="49"/>
        <end position="267"/>
    </location>
</feature>
<dbReference type="EMBL" id="MU003864">
    <property type="protein sequence ID" value="KAF2716711.1"/>
    <property type="molecule type" value="Genomic_DNA"/>
</dbReference>
<dbReference type="PANTHER" id="PTHR10640">
    <property type="entry name" value="METHYLTHIORIBULOSE-1-PHOSPHATE DEHYDRATASE"/>
    <property type="match status" value="1"/>
</dbReference>
<keyword evidence="4 7" id="KW-0862">Zinc</keyword>
<dbReference type="OrthoDB" id="191080at2759"/>
<keyword evidence="6 7" id="KW-0456">Lyase</keyword>
<dbReference type="GO" id="GO:0008270">
    <property type="term" value="F:zinc ion binding"/>
    <property type="evidence" value="ECO:0007669"/>
    <property type="project" value="UniProtKB-UniRule"/>
</dbReference>
<evidence type="ECO:0000256" key="6">
    <source>
        <dbReference type="ARBA" id="ARBA00023239"/>
    </source>
</evidence>
<dbReference type="InterPro" id="IPR027514">
    <property type="entry name" value="Salvage_MtnB_euk"/>
</dbReference>
<evidence type="ECO:0000256" key="5">
    <source>
        <dbReference type="ARBA" id="ARBA00023167"/>
    </source>
</evidence>
<evidence type="ECO:0000256" key="1">
    <source>
        <dbReference type="ARBA" id="ARBA00022490"/>
    </source>
</evidence>
<feature type="binding site" evidence="7">
    <location>
        <position position="136"/>
    </location>
    <ligand>
        <name>Zn(2+)</name>
        <dbReference type="ChEBI" id="CHEBI:29105"/>
    </ligand>
</feature>
<dbReference type="SUPFAM" id="SSF53639">
    <property type="entry name" value="AraD/HMP-PK domain-like"/>
    <property type="match status" value="1"/>
</dbReference>
<comment type="caution">
    <text evidence="10">The sequence shown here is derived from an EMBL/GenBank/DDBJ whole genome shotgun (WGS) entry which is preliminary data.</text>
</comment>
<dbReference type="Pfam" id="PF00596">
    <property type="entry name" value="Aldolase_II"/>
    <property type="match status" value="1"/>
</dbReference>
<evidence type="ECO:0000256" key="2">
    <source>
        <dbReference type="ARBA" id="ARBA00022605"/>
    </source>
</evidence>
<feature type="binding site" evidence="7">
    <location>
        <position position="138"/>
    </location>
    <ligand>
        <name>Zn(2+)</name>
        <dbReference type="ChEBI" id="CHEBI:29105"/>
    </ligand>
</feature>
<keyword evidence="11" id="KW-1185">Reference proteome</keyword>
<dbReference type="InterPro" id="IPR001303">
    <property type="entry name" value="Aldolase_II/adducin_N"/>
</dbReference>
<feature type="binding site" evidence="7">
    <location>
        <position position="118"/>
    </location>
    <ligand>
        <name>substrate</name>
    </ligand>
</feature>
<evidence type="ECO:0000313" key="10">
    <source>
        <dbReference type="EMBL" id="KAF2716711.1"/>
    </source>
</evidence>
<comment type="catalytic activity">
    <reaction evidence="7">
        <text>5-(methylsulfanyl)-D-ribulose 1-phosphate = 5-methylsulfanyl-2,3-dioxopentyl phosphate + H2O</text>
        <dbReference type="Rhea" id="RHEA:15549"/>
        <dbReference type="ChEBI" id="CHEBI:15377"/>
        <dbReference type="ChEBI" id="CHEBI:58548"/>
        <dbReference type="ChEBI" id="CHEBI:58828"/>
        <dbReference type="EC" id="4.2.1.109"/>
    </reaction>
</comment>
<dbReference type="InterPro" id="IPR036409">
    <property type="entry name" value="Aldolase_II/adducin_N_sf"/>
</dbReference>
<keyword evidence="3 7" id="KW-0479">Metal-binding</keyword>
<evidence type="ECO:0000256" key="8">
    <source>
        <dbReference type="SAM" id="MobiDB-lite"/>
    </source>
</evidence>
<comment type="similarity">
    <text evidence="7">Belongs to the aldolase class II family. MtnB subfamily.</text>
</comment>
<dbReference type="AlphaFoldDB" id="A0A9P4Q1M3"/>
<evidence type="ECO:0000313" key="11">
    <source>
        <dbReference type="Proteomes" id="UP000799441"/>
    </source>
</evidence>
<dbReference type="PANTHER" id="PTHR10640:SF7">
    <property type="entry name" value="METHYLTHIORIBULOSE-1-PHOSPHATE DEHYDRATASE"/>
    <property type="match status" value="1"/>
</dbReference>
<dbReference type="GO" id="GO:0005737">
    <property type="term" value="C:cytoplasm"/>
    <property type="evidence" value="ECO:0007669"/>
    <property type="project" value="UniProtKB-SubCell"/>
</dbReference>
<feature type="compositionally biased region" description="Polar residues" evidence="8">
    <location>
        <begin position="15"/>
        <end position="32"/>
    </location>
</feature>
<organism evidence="10 11">
    <name type="scientific">Polychaeton citri CBS 116435</name>
    <dbReference type="NCBI Taxonomy" id="1314669"/>
    <lineage>
        <taxon>Eukaryota</taxon>
        <taxon>Fungi</taxon>
        <taxon>Dikarya</taxon>
        <taxon>Ascomycota</taxon>
        <taxon>Pezizomycotina</taxon>
        <taxon>Dothideomycetes</taxon>
        <taxon>Dothideomycetidae</taxon>
        <taxon>Capnodiales</taxon>
        <taxon>Capnodiaceae</taxon>
        <taxon>Polychaeton</taxon>
    </lineage>
</organism>
<dbReference type="EC" id="4.2.1.109" evidence="7"/>
<dbReference type="FunFam" id="3.40.225.10:FF:000003">
    <property type="entry name" value="Methylthioribulose-1-phosphate dehydratase"/>
    <property type="match status" value="1"/>
</dbReference>
<keyword evidence="5 7" id="KW-0486">Methionine biosynthesis</keyword>